<gene>
    <name evidence="2" type="ordered locus">Pogu_1908</name>
</gene>
<feature type="transmembrane region" description="Helical" evidence="1">
    <location>
        <begin position="50"/>
        <end position="74"/>
    </location>
</feature>
<evidence type="ECO:0000313" key="3">
    <source>
        <dbReference type="Proteomes" id="UP000009062"/>
    </source>
</evidence>
<proteinExistence type="predicted"/>
<dbReference type="HOGENOM" id="CLU_2662522_0_0_2"/>
<dbReference type="EMBL" id="CP003316">
    <property type="protein sequence ID" value="AFA39935.1"/>
    <property type="molecule type" value="Genomic_DNA"/>
</dbReference>
<keyword evidence="3" id="KW-1185">Reference proteome</keyword>
<organism evidence="2 3">
    <name type="scientific">Pyrobaculum oguniense (strain DSM 13380 / JCM 10595 / TE7)</name>
    <dbReference type="NCBI Taxonomy" id="698757"/>
    <lineage>
        <taxon>Archaea</taxon>
        <taxon>Thermoproteota</taxon>
        <taxon>Thermoprotei</taxon>
        <taxon>Thermoproteales</taxon>
        <taxon>Thermoproteaceae</taxon>
        <taxon>Pyrobaculum</taxon>
    </lineage>
</organism>
<dbReference type="KEGG" id="pog:Pogu_1908"/>
<protein>
    <submittedName>
        <fullName evidence="2">Uncharacterized protein</fullName>
    </submittedName>
</protein>
<name>H6QB11_PYROT</name>
<keyword evidence="1" id="KW-1133">Transmembrane helix</keyword>
<dbReference type="AlphaFoldDB" id="H6QB11"/>
<reference evidence="2 3" key="1">
    <citation type="journal article" date="2012" name="Stand. Genomic Sci.">
        <title>Complete genome sequence of Pyrobaculum oguniense.</title>
        <authorList>
            <person name="Bernick D.L."/>
            <person name="Karplus K."/>
            <person name="Lui L.M."/>
            <person name="Coker J.K."/>
            <person name="Murphy J.N."/>
            <person name="Chan P.P."/>
            <person name="Cozen A.E."/>
            <person name="Lowe T.M."/>
        </authorList>
    </citation>
    <scope>NUCLEOTIDE SEQUENCE [LARGE SCALE GENOMIC DNA]</scope>
    <source>
        <strain evidence="2 3">TE7</strain>
    </source>
</reference>
<dbReference type="Proteomes" id="UP000009062">
    <property type="component" value="Chromosome"/>
</dbReference>
<sequence>MTSVKPNNSVSKTCAALFITFPLTTFELCPICYMAKPCVGALGGGFNVDFYNVIFITVTRLWAAVCYEIVGALVS</sequence>
<keyword evidence="1" id="KW-0812">Transmembrane</keyword>
<evidence type="ECO:0000256" key="1">
    <source>
        <dbReference type="SAM" id="Phobius"/>
    </source>
</evidence>
<accession>H6QB11</accession>
<dbReference type="STRING" id="698757.Pogu_1908"/>
<keyword evidence="1" id="KW-0472">Membrane</keyword>
<evidence type="ECO:0000313" key="2">
    <source>
        <dbReference type="EMBL" id="AFA39935.1"/>
    </source>
</evidence>